<comment type="subcellular location">
    <subcellularLocation>
        <location evidence="1">Membrane</location>
        <topology evidence="1">Multi-pass membrane protein</topology>
    </subcellularLocation>
</comment>
<organism evidence="7 8">
    <name type="scientific">Fructilactobacillus cliffordii</name>
    <dbReference type="NCBI Taxonomy" id="2940299"/>
    <lineage>
        <taxon>Bacteria</taxon>
        <taxon>Bacillati</taxon>
        <taxon>Bacillota</taxon>
        <taxon>Bacilli</taxon>
        <taxon>Lactobacillales</taxon>
        <taxon>Lactobacillaceae</taxon>
        <taxon>Fructilactobacillus</taxon>
    </lineage>
</organism>
<keyword evidence="4 6" id="KW-1133">Transmembrane helix</keyword>
<dbReference type="PANTHER" id="PTHR43243">
    <property type="entry name" value="INNER MEMBRANE TRANSPORTER YGJI-RELATED"/>
    <property type="match status" value="1"/>
</dbReference>
<dbReference type="InterPro" id="IPR002293">
    <property type="entry name" value="AA/rel_permease1"/>
</dbReference>
<evidence type="ECO:0000256" key="1">
    <source>
        <dbReference type="ARBA" id="ARBA00004141"/>
    </source>
</evidence>
<gene>
    <name evidence="7" type="ORF">M3M40_06280</name>
</gene>
<dbReference type="Proteomes" id="UP001055911">
    <property type="component" value="Chromosome"/>
</dbReference>
<feature type="transmembrane region" description="Helical" evidence="6">
    <location>
        <begin position="93"/>
        <end position="112"/>
    </location>
</feature>
<accession>A0A9Q8ZSP8</accession>
<dbReference type="RefSeq" id="WP_252766600.1">
    <property type="nucleotide sequence ID" value="NZ_CP097119.1"/>
</dbReference>
<dbReference type="PIRSF" id="PIRSF006060">
    <property type="entry name" value="AA_transporter"/>
    <property type="match status" value="1"/>
</dbReference>
<dbReference type="Gene3D" id="1.20.1740.10">
    <property type="entry name" value="Amino acid/polyamine transporter I"/>
    <property type="match status" value="1"/>
</dbReference>
<evidence type="ECO:0000313" key="8">
    <source>
        <dbReference type="Proteomes" id="UP001055911"/>
    </source>
</evidence>
<dbReference type="AlphaFoldDB" id="A0A9Q8ZSP8"/>
<evidence type="ECO:0000256" key="4">
    <source>
        <dbReference type="ARBA" id="ARBA00022989"/>
    </source>
</evidence>
<dbReference type="EMBL" id="CP097119">
    <property type="protein sequence ID" value="USS89083.1"/>
    <property type="molecule type" value="Genomic_DNA"/>
</dbReference>
<keyword evidence="3 6" id="KW-0812">Transmembrane</keyword>
<feature type="transmembrane region" description="Helical" evidence="6">
    <location>
        <begin position="361"/>
        <end position="381"/>
    </location>
</feature>
<evidence type="ECO:0000313" key="7">
    <source>
        <dbReference type="EMBL" id="USS89083.1"/>
    </source>
</evidence>
<dbReference type="GO" id="GO:0016020">
    <property type="term" value="C:membrane"/>
    <property type="evidence" value="ECO:0007669"/>
    <property type="project" value="UniProtKB-SubCell"/>
</dbReference>
<dbReference type="PANTHER" id="PTHR43243:SF4">
    <property type="entry name" value="CATIONIC AMINO ACID TRANSPORTER 4"/>
    <property type="match status" value="1"/>
</dbReference>
<proteinExistence type="predicted"/>
<feature type="transmembrane region" description="Helical" evidence="6">
    <location>
        <begin position="446"/>
        <end position="464"/>
    </location>
</feature>
<sequence>MNKIWERITRKASAQGLLDQDSRLDPHMTTKDLLGLGLGMVVGTAIFTLPGIVAAEHTGPAVALAFLVGGIGAGLAALAYAEMAATLPVAGSAFSWISVLFGEGFGWIAGWLMLSEYFLAITFVASGWSAYVQGFLGEFGIHLPSYLASGYNPKTGGVFDLFAALSIILVSLLLSRKMAGVNKLENVLVILKVAVVVMFIVVGLTAIHPANYHPFIPAHRPGTSFGGFTGILAGAAQVFVAYGGFDVIASNTAETKDPGKNMPRGILGTLIIGSLLFVGVSLVLVGMFKYSTYAGNAEPSAWALRQTGHLLTANLLSLVAIVGIFASLIGTQLASSRLVYAFGRDGLLPRKLGRVNKKHNPANALLVVTIAAVLVGAMLPFTFLANLVSAGTLISFMFVSLGIYALRPREGKDLPVPKFRMPLYPVLPALSALVSFVIFWELSNDAKLLTLAWFVIGLLIYIFYGARHSKTADSQSEQGGA</sequence>
<feature type="transmembrane region" description="Helical" evidence="6">
    <location>
        <begin position="156"/>
        <end position="175"/>
    </location>
</feature>
<keyword evidence="2" id="KW-0813">Transport</keyword>
<evidence type="ECO:0000256" key="6">
    <source>
        <dbReference type="SAM" id="Phobius"/>
    </source>
</evidence>
<evidence type="ECO:0000256" key="3">
    <source>
        <dbReference type="ARBA" id="ARBA00022692"/>
    </source>
</evidence>
<feature type="transmembrane region" description="Helical" evidence="6">
    <location>
        <begin position="310"/>
        <end position="340"/>
    </location>
</feature>
<name>A0A9Q8ZSP8_9LACO</name>
<feature type="transmembrane region" description="Helical" evidence="6">
    <location>
        <begin position="227"/>
        <end position="245"/>
    </location>
</feature>
<feature type="transmembrane region" description="Helical" evidence="6">
    <location>
        <begin position="387"/>
        <end position="407"/>
    </location>
</feature>
<feature type="transmembrane region" description="Helical" evidence="6">
    <location>
        <begin position="187"/>
        <end position="207"/>
    </location>
</feature>
<feature type="transmembrane region" description="Helical" evidence="6">
    <location>
        <begin position="419"/>
        <end position="440"/>
    </location>
</feature>
<protein>
    <submittedName>
        <fullName evidence="7">Amino acid permease</fullName>
    </submittedName>
</protein>
<keyword evidence="8" id="KW-1185">Reference proteome</keyword>
<dbReference type="GO" id="GO:0015171">
    <property type="term" value="F:amino acid transmembrane transporter activity"/>
    <property type="evidence" value="ECO:0007669"/>
    <property type="project" value="TreeGrafter"/>
</dbReference>
<feature type="transmembrane region" description="Helical" evidence="6">
    <location>
        <begin position="33"/>
        <end position="54"/>
    </location>
</feature>
<feature type="transmembrane region" description="Helical" evidence="6">
    <location>
        <begin position="61"/>
        <end position="81"/>
    </location>
</feature>
<keyword evidence="5 6" id="KW-0472">Membrane</keyword>
<reference evidence="7" key="1">
    <citation type="submission" date="2022-05" db="EMBL/GenBank/DDBJ databases">
        <authorList>
            <person name="Oliphant S.A."/>
            <person name="Watson-Haigh N.S."/>
            <person name="Sumby K.M."/>
            <person name="Gardner J.M."/>
            <person name="Jiranek V."/>
        </authorList>
    </citation>
    <scope>NUCLEOTIDE SEQUENCE</scope>
    <source>
        <strain evidence="7">KI4_B1</strain>
    </source>
</reference>
<evidence type="ECO:0000256" key="2">
    <source>
        <dbReference type="ARBA" id="ARBA00022448"/>
    </source>
</evidence>
<evidence type="ECO:0000256" key="5">
    <source>
        <dbReference type="ARBA" id="ARBA00023136"/>
    </source>
</evidence>
<feature type="transmembrane region" description="Helical" evidence="6">
    <location>
        <begin position="266"/>
        <end position="290"/>
    </location>
</feature>
<dbReference type="Pfam" id="PF13520">
    <property type="entry name" value="AA_permease_2"/>
    <property type="match status" value="1"/>
</dbReference>